<sequence length="68" mass="7369">MRAATLTKLVFSANTVFISYYILVGLTQTPFGKKSDASDSASEIVKREVAEARGPRRTDAYCVSPILG</sequence>
<accession>A0AA35RBH4</accession>
<name>A0AA35RBH4_GEOBA</name>
<proteinExistence type="predicted"/>
<organism evidence="2 3">
    <name type="scientific">Geodia barretti</name>
    <name type="common">Barrett's horny sponge</name>
    <dbReference type="NCBI Taxonomy" id="519541"/>
    <lineage>
        <taxon>Eukaryota</taxon>
        <taxon>Metazoa</taxon>
        <taxon>Porifera</taxon>
        <taxon>Demospongiae</taxon>
        <taxon>Heteroscleromorpha</taxon>
        <taxon>Tetractinellida</taxon>
        <taxon>Astrophorina</taxon>
        <taxon>Geodiidae</taxon>
        <taxon>Geodia</taxon>
    </lineage>
</organism>
<gene>
    <name evidence="2" type="ORF">GBAR_LOCUS5293</name>
</gene>
<dbReference type="AlphaFoldDB" id="A0AA35RBH4"/>
<keyword evidence="1" id="KW-0472">Membrane</keyword>
<dbReference type="EMBL" id="CASHTH010000789">
    <property type="protein sequence ID" value="CAI8007606.1"/>
    <property type="molecule type" value="Genomic_DNA"/>
</dbReference>
<evidence type="ECO:0000313" key="3">
    <source>
        <dbReference type="Proteomes" id="UP001174909"/>
    </source>
</evidence>
<protein>
    <submittedName>
        <fullName evidence="2">Uncharacterized protein</fullName>
    </submittedName>
</protein>
<keyword evidence="3" id="KW-1185">Reference proteome</keyword>
<evidence type="ECO:0000256" key="1">
    <source>
        <dbReference type="SAM" id="Phobius"/>
    </source>
</evidence>
<comment type="caution">
    <text evidence="2">The sequence shown here is derived from an EMBL/GenBank/DDBJ whole genome shotgun (WGS) entry which is preliminary data.</text>
</comment>
<keyword evidence="1" id="KW-0812">Transmembrane</keyword>
<reference evidence="2" key="1">
    <citation type="submission" date="2023-03" db="EMBL/GenBank/DDBJ databases">
        <authorList>
            <person name="Steffen K."/>
            <person name="Cardenas P."/>
        </authorList>
    </citation>
    <scope>NUCLEOTIDE SEQUENCE</scope>
</reference>
<dbReference type="Proteomes" id="UP001174909">
    <property type="component" value="Unassembled WGS sequence"/>
</dbReference>
<evidence type="ECO:0000313" key="2">
    <source>
        <dbReference type="EMBL" id="CAI8007606.1"/>
    </source>
</evidence>
<feature type="transmembrane region" description="Helical" evidence="1">
    <location>
        <begin position="6"/>
        <end position="26"/>
    </location>
</feature>
<keyword evidence="1" id="KW-1133">Transmembrane helix</keyword>